<evidence type="ECO:0000256" key="2">
    <source>
        <dbReference type="ARBA" id="ARBA00012438"/>
    </source>
</evidence>
<evidence type="ECO:0000259" key="5">
    <source>
        <dbReference type="PROSITE" id="PS50109"/>
    </source>
</evidence>
<keyword evidence="3 4" id="KW-0597">Phosphoprotein</keyword>
<feature type="modified residue" description="4-aspartylphosphate" evidence="4">
    <location>
        <position position="51"/>
    </location>
</feature>
<dbReference type="GO" id="GO:0000155">
    <property type="term" value="F:phosphorelay sensor kinase activity"/>
    <property type="evidence" value="ECO:0007669"/>
    <property type="project" value="InterPro"/>
</dbReference>
<dbReference type="InterPro" id="IPR036890">
    <property type="entry name" value="HATPase_C_sf"/>
</dbReference>
<evidence type="ECO:0000259" key="6">
    <source>
        <dbReference type="PROSITE" id="PS50110"/>
    </source>
</evidence>
<dbReference type="SMART" id="SM00448">
    <property type="entry name" value="REC"/>
    <property type="match status" value="1"/>
</dbReference>
<proteinExistence type="predicted"/>
<dbReference type="OrthoDB" id="260274at2"/>
<evidence type="ECO:0000256" key="3">
    <source>
        <dbReference type="ARBA" id="ARBA00022553"/>
    </source>
</evidence>
<dbReference type="Proteomes" id="UP000239388">
    <property type="component" value="Unassembled WGS sequence"/>
</dbReference>
<comment type="caution">
    <text evidence="7">The sequence shown here is derived from an EMBL/GenBank/DDBJ whole genome shotgun (WGS) entry which is preliminary data.</text>
</comment>
<dbReference type="Pfam" id="PF02518">
    <property type="entry name" value="HATPase_c"/>
    <property type="match status" value="1"/>
</dbReference>
<dbReference type="PANTHER" id="PTHR43065">
    <property type="entry name" value="SENSOR HISTIDINE KINASE"/>
    <property type="match status" value="1"/>
</dbReference>
<evidence type="ECO:0000256" key="4">
    <source>
        <dbReference type="PROSITE-ProRule" id="PRU00169"/>
    </source>
</evidence>
<dbReference type="AlphaFoldDB" id="A0A2S8F943"/>
<dbReference type="EMBL" id="PUIB01000024">
    <property type="protein sequence ID" value="PQO28683.1"/>
    <property type="molecule type" value="Genomic_DNA"/>
</dbReference>
<dbReference type="SUPFAM" id="SSF55874">
    <property type="entry name" value="ATPase domain of HSP90 chaperone/DNA topoisomerase II/histidine kinase"/>
    <property type="match status" value="1"/>
</dbReference>
<dbReference type="Gene3D" id="1.10.287.130">
    <property type="match status" value="1"/>
</dbReference>
<comment type="catalytic activity">
    <reaction evidence="1">
        <text>ATP + protein L-histidine = ADP + protein N-phospho-L-histidine.</text>
        <dbReference type="EC" id="2.7.13.3"/>
    </reaction>
</comment>
<dbReference type="SMART" id="SM00387">
    <property type="entry name" value="HATPase_c"/>
    <property type="match status" value="1"/>
</dbReference>
<dbReference type="Gene3D" id="3.30.565.10">
    <property type="entry name" value="Histidine kinase-like ATPase, C-terminal domain"/>
    <property type="match status" value="1"/>
</dbReference>
<dbReference type="SUPFAM" id="SSF52172">
    <property type="entry name" value="CheY-like"/>
    <property type="match status" value="1"/>
</dbReference>
<name>A0A2S8F943_9BACT</name>
<dbReference type="CDD" id="cd17574">
    <property type="entry name" value="REC_OmpR"/>
    <property type="match status" value="1"/>
</dbReference>
<dbReference type="InterPro" id="IPR011006">
    <property type="entry name" value="CheY-like_superfamily"/>
</dbReference>
<dbReference type="InterPro" id="IPR005467">
    <property type="entry name" value="His_kinase_dom"/>
</dbReference>
<gene>
    <name evidence="7" type="ORF">C5Y98_23145</name>
</gene>
<dbReference type="Pfam" id="PF00072">
    <property type="entry name" value="Response_reg"/>
    <property type="match status" value="1"/>
</dbReference>
<reference evidence="7 8" key="1">
    <citation type="submission" date="2018-02" db="EMBL/GenBank/DDBJ databases">
        <title>Comparative genomes isolates from brazilian mangrove.</title>
        <authorList>
            <person name="Araujo J.E."/>
            <person name="Taketani R.G."/>
            <person name="Silva M.C.P."/>
            <person name="Loureco M.V."/>
            <person name="Andreote F.D."/>
        </authorList>
    </citation>
    <scope>NUCLEOTIDE SEQUENCE [LARGE SCALE GENOMIC DNA]</scope>
    <source>
        <strain evidence="7 8">NAP PRIS-MGV</strain>
    </source>
</reference>
<dbReference type="PROSITE" id="PS50110">
    <property type="entry name" value="RESPONSE_REGULATORY"/>
    <property type="match status" value="1"/>
</dbReference>
<dbReference type="InterPro" id="IPR001789">
    <property type="entry name" value="Sig_transdc_resp-reg_receiver"/>
</dbReference>
<evidence type="ECO:0000256" key="1">
    <source>
        <dbReference type="ARBA" id="ARBA00000085"/>
    </source>
</evidence>
<dbReference type="PANTHER" id="PTHR43065:SF50">
    <property type="entry name" value="HISTIDINE KINASE"/>
    <property type="match status" value="1"/>
</dbReference>
<dbReference type="InterPro" id="IPR003594">
    <property type="entry name" value="HATPase_dom"/>
</dbReference>
<sequence>MRILIADDSALVRAMLQDTLEEAGYDVVACEDGLQAWDAIARGESRLAVLDWMMPGLSGIEICQRMHEEHVANWVYAILLTSKDKLDDILHAFQSGASDHVCKPFREAELLARIKVGEKMINMQMELAQSQKLESVGQLAAGIAHEINTPTQYVSDNTQFLKGAFQDLDGVLQQFNVLLEAARQGPVDASVIQSLDQAIQQADMDYLCEEIPLAIDQSLCGVEQVAKIVRAMKVFSHPGGTSRVMVNLKDAVETTISVARNEWKYVAEMVTQFDETLAEVSCLPGELNQVLLNLIVNASHAIGDKLGSGSDQRGVITIGTRRKGNFAEIFVQDTGTGIPEAARRRIFDPFFTTKAVGKGTGQGLAISYAVVVEKHGGEIDFITEEGKGTTFFIRLPLECEVAA</sequence>
<evidence type="ECO:0000313" key="7">
    <source>
        <dbReference type="EMBL" id="PQO28683.1"/>
    </source>
</evidence>
<dbReference type="PROSITE" id="PS50109">
    <property type="entry name" value="HIS_KIN"/>
    <property type="match status" value="1"/>
</dbReference>
<feature type="domain" description="Histidine kinase" evidence="5">
    <location>
        <begin position="142"/>
        <end position="399"/>
    </location>
</feature>
<organism evidence="7 8">
    <name type="scientific">Blastopirellula marina</name>
    <dbReference type="NCBI Taxonomy" id="124"/>
    <lineage>
        <taxon>Bacteria</taxon>
        <taxon>Pseudomonadati</taxon>
        <taxon>Planctomycetota</taxon>
        <taxon>Planctomycetia</taxon>
        <taxon>Pirellulales</taxon>
        <taxon>Pirellulaceae</taxon>
        <taxon>Blastopirellula</taxon>
    </lineage>
</organism>
<dbReference type="EC" id="2.7.13.3" evidence="2"/>
<dbReference type="PRINTS" id="PR00344">
    <property type="entry name" value="BCTRLSENSOR"/>
</dbReference>
<dbReference type="CDD" id="cd00082">
    <property type="entry name" value="HisKA"/>
    <property type="match status" value="1"/>
</dbReference>
<dbReference type="InterPro" id="IPR003661">
    <property type="entry name" value="HisK_dim/P_dom"/>
</dbReference>
<accession>A0A2S8F943</accession>
<dbReference type="Gene3D" id="3.40.50.2300">
    <property type="match status" value="1"/>
</dbReference>
<dbReference type="InterPro" id="IPR004358">
    <property type="entry name" value="Sig_transdc_His_kin-like_C"/>
</dbReference>
<feature type="domain" description="Response regulatory" evidence="6">
    <location>
        <begin position="2"/>
        <end position="118"/>
    </location>
</feature>
<protein>
    <recommendedName>
        <fullName evidence="2">histidine kinase</fullName>
        <ecNumber evidence="2">2.7.13.3</ecNumber>
    </recommendedName>
</protein>
<dbReference type="RefSeq" id="WP_105357853.1">
    <property type="nucleotide sequence ID" value="NZ_PUIB01000024.1"/>
</dbReference>
<evidence type="ECO:0000313" key="8">
    <source>
        <dbReference type="Proteomes" id="UP000239388"/>
    </source>
</evidence>